<proteinExistence type="predicted"/>
<name>F2Q0H9_TRIEC</name>
<dbReference type="EMBL" id="DS995763">
    <property type="protein sequence ID" value="EGE07647.1"/>
    <property type="molecule type" value="Genomic_DNA"/>
</dbReference>
<organism evidence="1 2">
    <name type="scientific">Trichophyton equinum (strain ATCC MYA-4606 / CBS 127.97)</name>
    <name type="common">Horse ringworm fungus</name>
    <dbReference type="NCBI Taxonomy" id="559882"/>
    <lineage>
        <taxon>Eukaryota</taxon>
        <taxon>Fungi</taxon>
        <taxon>Dikarya</taxon>
        <taxon>Ascomycota</taxon>
        <taxon>Pezizomycotina</taxon>
        <taxon>Eurotiomycetes</taxon>
        <taxon>Eurotiomycetidae</taxon>
        <taxon>Onygenales</taxon>
        <taxon>Arthrodermataceae</taxon>
        <taxon>Trichophyton</taxon>
    </lineage>
</organism>
<dbReference type="Proteomes" id="UP000009169">
    <property type="component" value="Unassembled WGS sequence"/>
</dbReference>
<keyword evidence="2" id="KW-1185">Reference proteome</keyword>
<reference evidence="2" key="1">
    <citation type="journal article" date="2012" name="MBio">
        <title>Comparative genome analysis of Trichophyton rubrum and related dermatophytes reveals candidate genes involved in infection.</title>
        <authorList>
            <person name="Martinez D.A."/>
            <person name="Oliver B.G."/>
            <person name="Graeser Y."/>
            <person name="Goldberg J.M."/>
            <person name="Li W."/>
            <person name="Martinez-Rossi N.M."/>
            <person name="Monod M."/>
            <person name="Shelest E."/>
            <person name="Barton R.C."/>
            <person name="Birch E."/>
            <person name="Brakhage A.A."/>
            <person name="Chen Z."/>
            <person name="Gurr S.J."/>
            <person name="Heiman D."/>
            <person name="Heitman J."/>
            <person name="Kosti I."/>
            <person name="Rossi A."/>
            <person name="Saif S."/>
            <person name="Samalova M."/>
            <person name="Saunders C.W."/>
            <person name="Shea T."/>
            <person name="Summerbell R.C."/>
            <person name="Xu J."/>
            <person name="Young S."/>
            <person name="Zeng Q."/>
            <person name="Birren B.W."/>
            <person name="Cuomo C.A."/>
            <person name="White T.C."/>
        </authorList>
    </citation>
    <scope>NUCLEOTIDE SEQUENCE [LARGE SCALE GENOMIC DNA]</scope>
    <source>
        <strain evidence="2">ATCC MYA-4606 / CBS 127.97</strain>
    </source>
</reference>
<accession>F2Q0H9</accession>
<sequence>MQGCGTARDHSGHGPAMIDDSSYDFQHGVIVRILVRKPAVSPLQGFTPKPLCTNYCCSFIRAFIPSSIDRLHIISSFIDIPFNGYEIAQIDQAISETAQLPLLTSTRERNIAANSFWSSPLRHFPSFLLILNDVLRTTRAST</sequence>
<protein>
    <submittedName>
        <fullName evidence="1">Uncharacterized protein</fullName>
    </submittedName>
</protein>
<dbReference type="AlphaFoldDB" id="F2Q0H9"/>
<evidence type="ECO:0000313" key="1">
    <source>
        <dbReference type="EMBL" id="EGE07647.1"/>
    </source>
</evidence>
<dbReference type="HOGENOM" id="CLU_1817174_0_0_1"/>
<dbReference type="VEuPathDB" id="FungiDB:TEQG_06631"/>
<evidence type="ECO:0000313" key="2">
    <source>
        <dbReference type="Proteomes" id="UP000009169"/>
    </source>
</evidence>
<gene>
    <name evidence="1" type="ORF">TEQG_06631</name>
</gene>